<sequence>MMRPINNASVPLILLGGTLCDEWLWQPVLEQLNVSDARRFTLQADDSASAAAERLLAQLPPRFCLTGFSLGAIVALEMQAIAAERIAGLALISVNPLADKAENAAGRRQAVEHARAVGFTEFITQQLWPRYVARRRQNETPLRQQIIAMADACGHDVFCRQTEIAIGRRDRRAELSRLRVPILLLSGKEDPICTTQHHRAALLAAPSARWQELPCVGHFVPLEAARETATALHSWINEVLVCDSIR</sequence>
<dbReference type="PANTHER" id="PTHR43194:SF5">
    <property type="entry name" value="PIMELOYL-[ACYL-CARRIER PROTEIN] METHYL ESTER ESTERASE"/>
    <property type="match status" value="1"/>
</dbReference>
<dbReference type="AlphaFoldDB" id="A0AAP9XLT6"/>
<dbReference type="GO" id="GO:0016787">
    <property type="term" value="F:hydrolase activity"/>
    <property type="evidence" value="ECO:0007669"/>
    <property type="project" value="UniProtKB-KW"/>
</dbReference>
<accession>A0AAP9XLT6</accession>
<evidence type="ECO:0000313" key="3">
    <source>
        <dbReference type="Proteomes" id="UP000594500"/>
    </source>
</evidence>
<dbReference type="EMBL" id="CP062916">
    <property type="protein sequence ID" value="QPF07032.1"/>
    <property type="molecule type" value="Genomic_DNA"/>
</dbReference>
<dbReference type="InterPro" id="IPR050228">
    <property type="entry name" value="Carboxylesterase_BioH"/>
</dbReference>
<proteinExistence type="predicted"/>
<gene>
    <name evidence="2" type="ORF">IMO34_16940</name>
</gene>
<dbReference type="InterPro" id="IPR029058">
    <property type="entry name" value="AB_hydrolase_fold"/>
</dbReference>
<dbReference type="Proteomes" id="UP000594500">
    <property type="component" value="Chromosome"/>
</dbReference>
<feature type="domain" description="AB hydrolase-1" evidence="1">
    <location>
        <begin position="37"/>
        <end position="230"/>
    </location>
</feature>
<reference evidence="2 3" key="1">
    <citation type="submission" date="2020-10" db="EMBL/GenBank/DDBJ databases">
        <title>Resistance determinants and their genetic context in bacteria from a longitudinal study of pigs reared under conventional and antibiotic-free husbandry practices.</title>
        <authorList>
            <person name="Poulin-Laprade D."/>
            <person name="Brouard J.-S."/>
            <person name="Gagnon N."/>
            <person name="Turcotte A."/>
            <person name="Langlois A."/>
            <person name="Matte J.J."/>
            <person name="Carrillo C.D."/>
            <person name="Zaheer R."/>
            <person name="McAllister T."/>
            <person name="Topp E."/>
            <person name="Talbot G."/>
        </authorList>
    </citation>
    <scope>NUCLEOTIDE SEQUENCE [LARGE SCALE GENOMIC DNA]</scope>
    <source>
        <strain evidence="2 3">Res13-Abat-PEB01-P1-04-A</strain>
    </source>
</reference>
<evidence type="ECO:0000313" key="2">
    <source>
        <dbReference type="EMBL" id="QPF07032.1"/>
    </source>
</evidence>
<dbReference type="SUPFAM" id="SSF53474">
    <property type="entry name" value="alpha/beta-Hydrolases"/>
    <property type="match status" value="1"/>
</dbReference>
<dbReference type="Gene3D" id="3.40.50.1820">
    <property type="entry name" value="alpha/beta hydrolase"/>
    <property type="match status" value="1"/>
</dbReference>
<evidence type="ECO:0000259" key="1">
    <source>
        <dbReference type="Pfam" id="PF12697"/>
    </source>
</evidence>
<protein>
    <submittedName>
        <fullName evidence="2">Alpha/beta hydrolase</fullName>
    </submittedName>
</protein>
<organism evidence="2 3">
    <name type="scientific">Raoultella terrigena</name>
    <name type="common">Klebsiella terrigena</name>
    <dbReference type="NCBI Taxonomy" id="577"/>
    <lineage>
        <taxon>Bacteria</taxon>
        <taxon>Pseudomonadati</taxon>
        <taxon>Pseudomonadota</taxon>
        <taxon>Gammaproteobacteria</taxon>
        <taxon>Enterobacterales</taxon>
        <taxon>Enterobacteriaceae</taxon>
        <taxon>Klebsiella/Raoultella group</taxon>
        <taxon>Raoultella</taxon>
    </lineage>
</organism>
<keyword evidence="2" id="KW-0378">Hydrolase</keyword>
<dbReference type="PANTHER" id="PTHR43194">
    <property type="entry name" value="HYDROLASE ALPHA/BETA FOLD FAMILY"/>
    <property type="match status" value="1"/>
</dbReference>
<dbReference type="Pfam" id="PF12697">
    <property type="entry name" value="Abhydrolase_6"/>
    <property type="match status" value="1"/>
</dbReference>
<name>A0AAP9XLT6_RAOTE</name>
<dbReference type="InterPro" id="IPR000073">
    <property type="entry name" value="AB_hydrolase_1"/>
</dbReference>
<dbReference type="RefSeq" id="WP_195709545.1">
    <property type="nucleotide sequence ID" value="NZ_CP062916.1"/>
</dbReference>